<reference evidence="3" key="1">
    <citation type="submission" date="2016-03" db="EMBL/GenBank/DDBJ databases">
        <authorList>
            <person name="Devillers Hugo."/>
        </authorList>
    </citation>
    <scope>NUCLEOTIDE SEQUENCE [LARGE SCALE GENOMIC DNA]</scope>
</reference>
<dbReference type="EMBL" id="LT598480">
    <property type="protein sequence ID" value="SCV03202.1"/>
    <property type="molecule type" value="Genomic_DNA"/>
</dbReference>
<organism evidence="2 3">
    <name type="scientific">Lachancea meyersii CBS 8951</name>
    <dbReference type="NCBI Taxonomy" id="1266667"/>
    <lineage>
        <taxon>Eukaryota</taxon>
        <taxon>Fungi</taxon>
        <taxon>Dikarya</taxon>
        <taxon>Ascomycota</taxon>
        <taxon>Saccharomycotina</taxon>
        <taxon>Saccharomycetes</taxon>
        <taxon>Saccharomycetales</taxon>
        <taxon>Saccharomycetaceae</taxon>
        <taxon>Lachancea</taxon>
    </lineage>
</organism>
<feature type="region of interest" description="Disordered" evidence="1">
    <location>
        <begin position="55"/>
        <end position="122"/>
    </location>
</feature>
<name>A0A1G4KFK5_9SACH</name>
<keyword evidence="3" id="KW-1185">Reference proteome</keyword>
<evidence type="ECO:0000256" key="1">
    <source>
        <dbReference type="SAM" id="MobiDB-lite"/>
    </source>
</evidence>
<proteinExistence type="predicted"/>
<dbReference type="OrthoDB" id="4036504at2759"/>
<protein>
    <submittedName>
        <fullName evidence="2">LAME_0H08526g1_1</fullName>
    </submittedName>
</protein>
<dbReference type="Proteomes" id="UP000191144">
    <property type="component" value="Chromosome H"/>
</dbReference>
<dbReference type="AlphaFoldDB" id="A0A1G4KFK5"/>
<sequence>MGRQKYTFREVPKCTSSILCVATNRTFELGYKYDGLPACSHHICSQRLPWRSSVRQSMMGESERAMEQQQESKFDHQRHFTQLDRPDKKLHEYKFPEHSSKNESAPPSEPPLGTSPKSQTSLGVGPDCCQLWTSGYQHSDKYTVWWKDQHGLSRKSINASSSQQLKKTPSQQCLASDIVPQSPSGRSGLQNRADSLFSIMTISTKSEEYSPTPRKPFHRRSSAISLDKDYLLKSGAFKNTGEGYERRLSRTMHLQESQSRKNGVWLKEDGSAKFSGIMASTSEQLRRNSEPHFKAEVDKFRHGHTRLNSAHAGFPETGNVFHQTIDVDLLKPITSAQNFTLPPKAHRERQDSRGLLPPIVFSDSCSHDSEGDVSKADDNELLTLSEFLESSLQM</sequence>
<feature type="region of interest" description="Disordered" evidence="1">
    <location>
        <begin position="156"/>
        <end position="190"/>
    </location>
</feature>
<evidence type="ECO:0000313" key="3">
    <source>
        <dbReference type="Proteomes" id="UP000191144"/>
    </source>
</evidence>
<feature type="compositionally biased region" description="Basic and acidic residues" evidence="1">
    <location>
        <begin position="61"/>
        <end position="101"/>
    </location>
</feature>
<gene>
    <name evidence="2" type="ORF">LAME_0H08526G</name>
</gene>
<accession>A0A1G4KFK5</accession>
<evidence type="ECO:0000313" key="2">
    <source>
        <dbReference type="EMBL" id="SCV03202.1"/>
    </source>
</evidence>